<evidence type="ECO:0000259" key="2">
    <source>
        <dbReference type="Pfam" id="PF04542"/>
    </source>
</evidence>
<dbReference type="InterPro" id="IPR007627">
    <property type="entry name" value="RNA_pol_sigma70_r2"/>
</dbReference>
<name>A0ABV5QG94_9ACTN</name>
<feature type="domain" description="RNA polymerase sigma-70 region 2" evidence="2">
    <location>
        <begin position="41"/>
        <end position="83"/>
    </location>
</feature>
<gene>
    <name evidence="3" type="ORF">ACFFRN_48785</name>
</gene>
<dbReference type="SUPFAM" id="SSF88946">
    <property type="entry name" value="Sigma2 domain of RNA polymerase sigma factors"/>
    <property type="match status" value="1"/>
</dbReference>
<proteinExistence type="predicted"/>
<dbReference type="EMBL" id="JBHMCE010000030">
    <property type="protein sequence ID" value="MFB9534530.1"/>
    <property type="molecule type" value="Genomic_DNA"/>
</dbReference>
<dbReference type="Pfam" id="PF04542">
    <property type="entry name" value="Sigma70_r2"/>
    <property type="match status" value="1"/>
</dbReference>
<comment type="caution">
    <text evidence="3">The sequence shown here is derived from an EMBL/GenBank/DDBJ whole genome shotgun (WGS) entry which is preliminary data.</text>
</comment>
<evidence type="ECO:0000313" key="4">
    <source>
        <dbReference type="Proteomes" id="UP001589646"/>
    </source>
</evidence>
<evidence type="ECO:0000256" key="1">
    <source>
        <dbReference type="SAM" id="MobiDB-lite"/>
    </source>
</evidence>
<feature type="compositionally biased region" description="Polar residues" evidence="1">
    <location>
        <begin position="104"/>
        <end position="113"/>
    </location>
</feature>
<dbReference type="RefSeq" id="WP_346120235.1">
    <property type="nucleotide sequence ID" value="NZ_BAAAXC010000011.1"/>
</dbReference>
<protein>
    <submittedName>
        <fullName evidence="3">Sigma factor</fullName>
    </submittedName>
</protein>
<accession>A0ABV5QG94</accession>
<sequence>MARAKPWEVSDELWAMIEPLPPQRQRLRQGIGIADMSVSDLYGELRPRAFAIAYQMLGSVSEAEHVVQEAFLRMHQTLQRDERSPRRGRTSPHWPPGTWWPEPATTSKSTGPATTPHGDNAKNWPSASSPPPNKAT</sequence>
<dbReference type="InterPro" id="IPR013325">
    <property type="entry name" value="RNA_pol_sigma_r2"/>
</dbReference>
<reference evidence="3 4" key="1">
    <citation type="submission" date="2024-09" db="EMBL/GenBank/DDBJ databases">
        <authorList>
            <person name="Sun Q."/>
            <person name="Mori K."/>
        </authorList>
    </citation>
    <scope>NUCLEOTIDE SEQUENCE [LARGE SCALE GENOMIC DNA]</scope>
    <source>
        <strain evidence="3 4">JCM 3323</strain>
    </source>
</reference>
<evidence type="ECO:0000313" key="3">
    <source>
        <dbReference type="EMBL" id="MFB9534530.1"/>
    </source>
</evidence>
<dbReference type="Proteomes" id="UP001589646">
    <property type="component" value="Unassembled WGS sequence"/>
</dbReference>
<keyword evidence="4" id="KW-1185">Reference proteome</keyword>
<feature type="region of interest" description="Disordered" evidence="1">
    <location>
        <begin position="77"/>
        <end position="136"/>
    </location>
</feature>
<dbReference type="Gene3D" id="1.10.1740.10">
    <property type="match status" value="1"/>
</dbReference>
<organism evidence="3 4">
    <name type="scientific">Nonomuraea roseola</name>
    <dbReference type="NCBI Taxonomy" id="46179"/>
    <lineage>
        <taxon>Bacteria</taxon>
        <taxon>Bacillati</taxon>
        <taxon>Actinomycetota</taxon>
        <taxon>Actinomycetes</taxon>
        <taxon>Streptosporangiales</taxon>
        <taxon>Streptosporangiaceae</taxon>
        <taxon>Nonomuraea</taxon>
    </lineage>
</organism>